<proteinExistence type="predicted"/>
<reference evidence="2" key="1">
    <citation type="journal article" date="2017" name="Science">
        <title>Giant viruses with an expanded complement of translation system components.</title>
        <authorList>
            <person name="Schulz F."/>
            <person name="Yutin N."/>
            <person name="Ivanova N.N."/>
            <person name="Ortega D.R."/>
            <person name="Lee T.K."/>
            <person name="Vierheilig J."/>
            <person name="Daims H."/>
            <person name="Horn M."/>
            <person name="Wagner M."/>
            <person name="Jensen G.J."/>
            <person name="Kyrpides N.C."/>
            <person name="Koonin E.V."/>
            <person name="Woyke T."/>
        </authorList>
    </citation>
    <scope>NUCLEOTIDE SEQUENCE</scope>
    <source>
        <strain evidence="2">HKV1</strain>
    </source>
</reference>
<dbReference type="GO" id="GO:0016422">
    <property type="term" value="F:mRNA (2'-O-methyladenosine-N6-)-methyltransferase activity"/>
    <property type="evidence" value="ECO:0007669"/>
    <property type="project" value="InterPro"/>
</dbReference>
<evidence type="ECO:0000259" key="1">
    <source>
        <dbReference type="Pfam" id="PF12237"/>
    </source>
</evidence>
<dbReference type="Pfam" id="PF12237">
    <property type="entry name" value="PCIF1_WW"/>
    <property type="match status" value="1"/>
</dbReference>
<dbReference type="EMBL" id="KY684104">
    <property type="protein sequence ID" value="ARF10475.1"/>
    <property type="molecule type" value="Genomic_DNA"/>
</dbReference>
<name>A0A1V0SFI2_9VIRU</name>
<accession>A0A1V0SFI2</accession>
<evidence type="ECO:0000313" key="2">
    <source>
        <dbReference type="EMBL" id="ARF10475.1"/>
    </source>
</evidence>
<feature type="domain" description="PCIF1 WW" evidence="1">
    <location>
        <begin position="167"/>
        <end position="302"/>
    </location>
</feature>
<dbReference type="InterPro" id="IPR022035">
    <property type="entry name" value="PCIF1_WW"/>
</dbReference>
<dbReference type="GO" id="GO:0099122">
    <property type="term" value="F:RNA polymerase II C-terminal domain binding"/>
    <property type="evidence" value="ECO:0007669"/>
    <property type="project" value="InterPro"/>
</dbReference>
<dbReference type="PANTHER" id="PTHR21727">
    <property type="entry name" value="PHOSPHORYLATED CTD INTERACTING FACTOR 1"/>
    <property type="match status" value="1"/>
</dbReference>
<dbReference type="PANTHER" id="PTHR21727:SF0">
    <property type="entry name" value="MRNA (2'-O-METHYLADENOSINE-N(6)-)-METHYLTRANSFERASE"/>
    <property type="match status" value="1"/>
</dbReference>
<organism evidence="2">
    <name type="scientific">Hokovirus HKV1</name>
    <dbReference type="NCBI Taxonomy" id="1977638"/>
    <lineage>
        <taxon>Viruses</taxon>
        <taxon>Varidnaviria</taxon>
        <taxon>Bamfordvirae</taxon>
        <taxon>Nucleocytoviricota</taxon>
        <taxon>Megaviricetes</taxon>
        <taxon>Imitervirales</taxon>
        <taxon>Mimiviridae</taxon>
        <taxon>Klosneuvirinae</taxon>
        <taxon>Hokovirus</taxon>
    </lineage>
</organism>
<sequence>MQIKHVKKDDLEFKYKCFKYPYKKKHLIKTEIQRYRFYNKLNTYFKVFFNNSQININWMLIKNVLLNYSNMDPVFSIIDKNNLVKAYNLNNDINLDKNIKEINHKIMKYILKLYEYTLNINDSDYKIITKNINDSCILYVENYEDETKVIINKEIFNKMRDRYYHKNKDNLDINLIWLIIFRYQYLDILYFSQAKLNDSFYYEIKEKLNIDVELFGSAFNSTLKYYGSLFYDIEKYFGSIGNFFNCELIKGNYLMSPPYGFKLINSAFDKLYYFLTKKDSQITVLTILPVWYNKDEHEYLNKVCEKKETLYNSAILNIQDTKNSVNVLKNTKYNIFDKLYCKGLIEYYNVDKNKIKEIYENHHNIMIFSNVLKNVKFDIIPDFIEFKK</sequence>
<protein>
    <submittedName>
        <fullName evidence="2">Phosphorylated CTD interacting factor 1 WW domain protein</fullName>
    </submittedName>
</protein>
<dbReference type="InterPro" id="IPR039881">
    <property type="entry name" value="PCIF1-like"/>
</dbReference>
<gene>
    <name evidence="2" type="ORF">Hokovirus_2_2</name>
</gene>